<dbReference type="EMBL" id="FOBI01000028">
    <property type="protein sequence ID" value="SEL87243.1"/>
    <property type="molecule type" value="Genomic_DNA"/>
</dbReference>
<organism evidence="1 2">
    <name type="scientific">Colwellia chukchiensis</name>
    <dbReference type="NCBI Taxonomy" id="641665"/>
    <lineage>
        <taxon>Bacteria</taxon>
        <taxon>Pseudomonadati</taxon>
        <taxon>Pseudomonadota</taxon>
        <taxon>Gammaproteobacteria</taxon>
        <taxon>Alteromonadales</taxon>
        <taxon>Colwelliaceae</taxon>
        <taxon>Colwellia</taxon>
    </lineage>
</organism>
<gene>
    <name evidence="1" type="ORF">SAMN05216262_1289</name>
</gene>
<sequence>MKKHFQLSIKLNLFGLDVKIGLTVFNISFAKSFMISWENIIDTVIFIFDYLS</sequence>
<evidence type="ECO:0000313" key="2">
    <source>
        <dbReference type="Proteomes" id="UP000199297"/>
    </source>
</evidence>
<dbReference type="Proteomes" id="UP000199297">
    <property type="component" value="Unassembled WGS sequence"/>
</dbReference>
<name>A0A1H7TRD7_9GAMM</name>
<reference evidence="2" key="1">
    <citation type="submission" date="2016-10" db="EMBL/GenBank/DDBJ databases">
        <authorList>
            <person name="Varghese N."/>
            <person name="Submissions S."/>
        </authorList>
    </citation>
    <scope>NUCLEOTIDE SEQUENCE [LARGE SCALE GENOMIC DNA]</scope>
    <source>
        <strain evidence="2">CGMCC 1.9127</strain>
    </source>
</reference>
<accession>A0A1H7TRD7</accession>
<evidence type="ECO:0000313" key="1">
    <source>
        <dbReference type="EMBL" id="SEL87243.1"/>
    </source>
</evidence>
<dbReference type="AlphaFoldDB" id="A0A1H7TRD7"/>
<protein>
    <submittedName>
        <fullName evidence="1">Uncharacterized protein</fullName>
    </submittedName>
</protein>
<proteinExistence type="predicted"/>
<keyword evidence="2" id="KW-1185">Reference proteome</keyword>